<proteinExistence type="predicted"/>
<accession>A0A4R3M3V6</accession>
<feature type="compositionally biased region" description="Basic and acidic residues" evidence="1">
    <location>
        <begin position="86"/>
        <end position="107"/>
    </location>
</feature>
<dbReference type="OrthoDB" id="8265106at2"/>
<reference evidence="2 3" key="1">
    <citation type="submission" date="2019-03" db="EMBL/GenBank/DDBJ databases">
        <title>Genomic Encyclopedia of Type Strains, Phase IV (KMG-IV): sequencing the most valuable type-strain genomes for metagenomic binning, comparative biology and taxonomic classification.</title>
        <authorList>
            <person name="Goeker M."/>
        </authorList>
    </citation>
    <scope>NUCLEOTIDE SEQUENCE [LARGE SCALE GENOMIC DNA]</scope>
    <source>
        <strain evidence="2 3">DSM 9035</strain>
    </source>
</reference>
<comment type="caution">
    <text evidence="2">The sequence shown here is derived from an EMBL/GenBank/DDBJ whole genome shotgun (WGS) entry which is preliminary data.</text>
</comment>
<evidence type="ECO:0000313" key="2">
    <source>
        <dbReference type="EMBL" id="TCT07954.1"/>
    </source>
</evidence>
<feature type="region of interest" description="Disordered" evidence="1">
    <location>
        <begin position="80"/>
        <end position="107"/>
    </location>
</feature>
<evidence type="ECO:0008006" key="4">
    <source>
        <dbReference type="Google" id="ProtNLM"/>
    </source>
</evidence>
<protein>
    <recommendedName>
        <fullName evidence="4">Flagellar FliJ protein</fullName>
    </recommendedName>
</protein>
<evidence type="ECO:0000313" key="3">
    <source>
        <dbReference type="Proteomes" id="UP000294664"/>
    </source>
</evidence>
<gene>
    <name evidence="2" type="ORF">EDC64_101473</name>
</gene>
<dbReference type="Proteomes" id="UP000294664">
    <property type="component" value="Unassembled WGS sequence"/>
</dbReference>
<dbReference type="AlphaFoldDB" id="A0A4R3M3V6"/>
<keyword evidence="3" id="KW-1185">Reference proteome</keyword>
<sequence>MSPADPRRARRILALQTQLHRSGEWKLGALQSELAENGRTRDAVMATLADDALGPVLVEVAARRLKRLAQARDTLAAAEAAQSARVQDEARRMKQAERRLDAVQRQAAREAEKADLDALLDRIASARDASLPPA</sequence>
<name>A0A4R3M3V6_9HYPH</name>
<dbReference type="RefSeq" id="WP_132029463.1">
    <property type="nucleotide sequence ID" value="NZ_SMAI01000001.1"/>
</dbReference>
<organism evidence="2 3">
    <name type="scientific">Aquabacter spiritensis</name>
    <dbReference type="NCBI Taxonomy" id="933073"/>
    <lineage>
        <taxon>Bacteria</taxon>
        <taxon>Pseudomonadati</taxon>
        <taxon>Pseudomonadota</taxon>
        <taxon>Alphaproteobacteria</taxon>
        <taxon>Hyphomicrobiales</taxon>
        <taxon>Xanthobacteraceae</taxon>
        <taxon>Aquabacter</taxon>
    </lineage>
</organism>
<evidence type="ECO:0000256" key="1">
    <source>
        <dbReference type="SAM" id="MobiDB-lite"/>
    </source>
</evidence>
<dbReference type="EMBL" id="SMAI01000001">
    <property type="protein sequence ID" value="TCT07954.1"/>
    <property type="molecule type" value="Genomic_DNA"/>
</dbReference>